<proteinExistence type="predicted"/>
<protein>
    <submittedName>
        <fullName evidence="3">Uncharacterized protein</fullName>
    </submittedName>
</protein>
<dbReference type="Proteomes" id="UP000199387">
    <property type="component" value="Unassembled WGS sequence"/>
</dbReference>
<organism evidence="3 4">
    <name type="scientific">Melghirimyces thermohalophilus</name>
    <dbReference type="NCBI Taxonomy" id="1236220"/>
    <lineage>
        <taxon>Bacteria</taxon>
        <taxon>Bacillati</taxon>
        <taxon>Bacillota</taxon>
        <taxon>Bacilli</taxon>
        <taxon>Bacillales</taxon>
        <taxon>Thermoactinomycetaceae</taxon>
        <taxon>Melghirimyces</taxon>
    </lineage>
</organism>
<dbReference type="InterPro" id="IPR058379">
    <property type="entry name" value="DUF8066"/>
</dbReference>
<feature type="region of interest" description="Disordered" evidence="1">
    <location>
        <begin position="50"/>
        <end position="76"/>
    </location>
</feature>
<name>A0A1G6NIW0_9BACL</name>
<keyword evidence="2" id="KW-0812">Transmembrane</keyword>
<evidence type="ECO:0000313" key="4">
    <source>
        <dbReference type="Proteomes" id="UP000199387"/>
    </source>
</evidence>
<dbReference type="AlphaFoldDB" id="A0A1G6NIW0"/>
<evidence type="ECO:0000256" key="2">
    <source>
        <dbReference type="SAM" id="Phobius"/>
    </source>
</evidence>
<dbReference type="EMBL" id="FMZA01000013">
    <property type="protein sequence ID" value="SDC67813.1"/>
    <property type="molecule type" value="Genomic_DNA"/>
</dbReference>
<gene>
    <name evidence="3" type="ORF">SAMN04488112_11336</name>
</gene>
<sequence length="76" mass="8461">MQVLAQLLPLALMVTLYVGVVIFILVMIWRGVRAHERIASALERLVAEKESARGNTVGEETKEDTGDHAEEKEGDR</sequence>
<dbReference type="STRING" id="1236220.SAMN04488112_11336"/>
<keyword evidence="2" id="KW-1133">Transmembrane helix</keyword>
<dbReference type="RefSeq" id="WP_091570681.1">
    <property type="nucleotide sequence ID" value="NZ_FMZA01000013.1"/>
</dbReference>
<accession>A0A1G6NIW0</accession>
<keyword evidence="2" id="KW-0472">Membrane</keyword>
<feature type="transmembrane region" description="Helical" evidence="2">
    <location>
        <begin position="6"/>
        <end position="29"/>
    </location>
</feature>
<feature type="compositionally biased region" description="Basic and acidic residues" evidence="1">
    <location>
        <begin position="59"/>
        <end position="76"/>
    </location>
</feature>
<dbReference type="Pfam" id="PF26262">
    <property type="entry name" value="DUF8066"/>
    <property type="match status" value="1"/>
</dbReference>
<evidence type="ECO:0000256" key="1">
    <source>
        <dbReference type="SAM" id="MobiDB-lite"/>
    </source>
</evidence>
<dbReference type="OrthoDB" id="9974547at2"/>
<keyword evidence="4" id="KW-1185">Reference proteome</keyword>
<evidence type="ECO:0000313" key="3">
    <source>
        <dbReference type="EMBL" id="SDC67813.1"/>
    </source>
</evidence>
<reference evidence="3 4" key="1">
    <citation type="submission" date="2016-10" db="EMBL/GenBank/DDBJ databases">
        <authorList>
            <person name="de Groot N.N."/>
        </authorList>
    </citation>
    <scope>NUCLEOTIDE SEQUENCE [LARGE SCALE GENOMIC DNA]</scope>
    <source>
        <strain evidence="3 4">DSM 45514</strain>
    </source>
</reference>